<feature type="transmembrane region" description="Helical" evidence="5">
    <location>
        <begin position="12"/>
        <end position="33"/>
    </location>
</feature>
<evidence type="ECO:0000256" key="4">
    <source>
        <dbReference type="ARBA" id="ARBA00023136"/>
    </source>
</evidence>
<keyword evidence="3 5" id="KW-1133">Transmembrane helix</keyword>
<name>E4Y9T9_OIKDI</name>
<dbReference type="Pfam" id="PF02535">
    <property type="entry name" value="Zip"/>
    <property type="match status" value="1"/>
</dbReference>
<feature type="transmembrane region" description="Helical" evidence="5">
    <location>
        <begin position="128"/>
        <end position="149"/>
    </location>
</feature>
<evidence type="ECO:0000256" key="1">
    <source>
        <dbReference type="ARBA" id="ARBA00004141"/>
    </source>
</evidence>
<evidence type="ECO:0000313" key="6">
    <source>
        <dbReference type="EMBL" id="CBY32326.1"/>
    </source>
</evidence>
<evidence type="ECO:0000256" key="5">
    <source>
        <dbReference type="SAM" id="Phobius"/>
    </source>
</evidence>
<dbReference type="EMBL" id="FN654345">
    <property type="protein sequence ID" value="CBY32326.1"/>
    <property type="molecule type" value="Genomic_DNA"/>
</dbReference>
<dbReference type="InterPro" id="IPR003689">
    <property type="entry name" value="ZIP"/>
</dbReference>
<feature type="transmembrane region" description="Helical" evidence="5">
    <location>
        <begin position="155"/>
        <end position="174"/>
    </location>
</feature>
<proteinExistence type="predicted"/>
<accession>E4Y9T9</accession>
<organism evidence="6">
    <name type="scientific">Oikopleura dioica</name>
    <name type="common">Tunicate</name>
    <dbReference type="NCBI Taxonomy" id="34765"/>
    <lineage>
        <taxon>Eukaryota</taxon>
        <taxon>Metazoa</taxon>
        <taxon>Chordata</taxon>
        <taxon>Tunicata</taxon>
        <taxon>Appendicularia</taxon>
        <taxon>Copelata</taxon>
        <taxon>Oikopleuridae</taxon>
        <taxon>Oikopleura</taxon>
    </lineage>
</organism>
<protein>
    <submittedName>
        <fullName evidence="6">Uncharacterized protein</fullName>
    </submittedName>
</protein>
<dbReference type="PANTHER" id="PTHR11040:SF140">
    <property type="entry name" value="ZRT (ZRT), IRT- (IRT-) LIKE PROTEIN TRANSPORTER"/>
    <property type="match status" value="1"/>
</dbReference>
<dbReference type="AlphaFoldDB" id="E4Y9T9"/>
<reference evidence="6" key="1">
    <citation type="journal article" date="2010" name="Science">
        <title>Plasticity of animal genome architecture unmasked by rapid evolution of a pelagic tunicate.</title>
        <authorList>
            <person name="Denoeud F."/>
            <person name="Henriet S."/>
            <person name="Mungpakdee S."/>
            <person name="Aury J.M."/>
            <person name="Da Silva C."/>
            <person name="Brinkmann H."/>
            <person name="Mikhaleva J."/>
            <person name="Olsen L.C."/>
            <person name="Jubin C."/>
            <person name="Canestro C."/>
            <person name="Bouquet J.M."/>
            <person name="Danks G."/>
            <person name="Poulain J."/>
            <person name="Campsteijn C."/>
            <person name="Adamski M."/>
            <person name="Cross I."/>
            <person name="Yadetie F."/>
            <person name="Muffato M."/>
            <person name="Louis A."/>
            <person name="Butcher S."/>
            <person name="Tsagkogeorga G."/>
            <person name="Konrad A."/>
            <person name="Singh S."/>
            <person name="Jensen M.F."/>
            <person name="Cong E.H."/>
            <person name="Eikeseth-Otteraa H."/>
            <person name="Noel B."/>
            <person name="Anthouard V."/>
            <person name="Porcel B.M."/>
            <person name="Kachouri-Lafond R."/>
            <person name="Nishino A."/>
            <person name="Ugolini M."/>
            <person name="Chourrout P."/>
            <person name="Nishida H."/>
            <person name="Aasland R."/>
            <person name="Huzurbazar S."/>
            <person name="Westhof E."/>
            <person name="Delsuc F."/>
            <person name="Lehrach H."/>
            <person name="Reinhardt R."/>
            <person name="Weissenbach J."/>
            <person name="Roy S.W."/>
            <person name="Artiguenave F."/>
            <person name="Postlethwait J.H."/>
            <person name="Manak J.R."/>
            <person name="Thompson E.M."/>
            <person name="Jaillon O."/>
            <person name="Du Pasquier L."/>
            <person name="Boudinot P."/>
            <person name="Liberles D.A."/>
            <person name="Volff J.N."/>
            <person name="Philippe H."/>
            <person name="Lenhard B."/>
            <person name="Roest Crollius H."/>
            <person name="Wincker P."/>
            <person name="Chourrout D."/>
        </authorList>
    </citation>
    <scope>NUCLEOTIDE SEQUENCE [LARGE SCALE GENOMIC DNA]</scope>
</reference>
<keyword evidence="2 5" id="KW-0812">Transmembrane</keyword>
<dbReference type="Proteomes" id="UP000011014">
    <property type="component" value="Unassembled WGS sequence"/>
</dbReference>
<evidence type="ECO:0000256" key="3">
    <source>
        <dbReference type="ARBA" id="ARBA00022989"/>
    </source>
</evidence>
<keyword evidence="4 5" id="KW-0472">Membrane</keyword>
<sequence length="176" mass="19109">MSNDVFPDIEYPIAELIVGCGFFIVLSLEQIVMSCCTKSKKSKKNVNLSKSEINYSQTKSTANGDIHLNGIRGPMDNEIEDHSVGTHIDGSLDRSGTQLLIDPHGHQRRRSQPHHAHFDPAAHSTLRVLILVGALALHAVFEGLVFGVSQEPVSAMLGTAVAVVIHKSIIARGIRL</sequence>
<dbReference type="GO" id="GO:0005886">
    <property type="term" value="C:plasma membrane"/>
    <property type="evidence" value="ECO:0007669"/>
    <property type="project" value="TreeGrafter"/>
</dbReference>
<evidence type="ECO:0000256" key="2">
    <source>
        <dbReference type="ARBA" id="ARBA00022692"/>
    </source>
</evidence>
<dbReference type="PANTHER" id="PTHR11040">
    <property type="entry name" value="ZINC/IRON TRANSPORTER"/>
    <property type="match status" value="1"/>
</dbReference>
<dbReference type="GO" id="GO:0005385">
    <property type="term" value="F:zinc ion transmembrane transporter activity"/>
    <property type="evidence" value="ECO:0007669"/>
    <property type="project" value="TreeGrafter"/>
</dbReference>
<comment type="subcellular location">
    <subcellularLocation>
        <location evidence="1">Membrane</location>
        <topology evidence="1">Multi-pass membrane protein</topology>
    </subcellularLocation>
</comment>
<gene>
    <name evidence="6" type="ORF">GSOID_T00030748001</name>
</gene>